<name>A0ABW0S0A5_9BURK</name>
<protein>
    <submittedName>
        <fullName evidence="1">Uncharacterized protein</fullName>
    </submittedName>
</protein>
<dbReference type="RefSeq" id="WP_379772539.1">
    <property type="nucleotide sequence ID" value="NZ_JBHSMZ010000014.1"/>
</dbReference>
<proteinExistence type="predicted"/>
<evidence type="ECO:0000313" key="1">
    <source>
        <dbReference type="EMBL" id="MFC5550242.1"/>
    </source>
</evidence>
<reference evidence="2" key="1">
    <citation type="journal article" date="2019" name="Int. J. Syst. Evol. Microbiol.">
        <title>The Global Catalogue of Microorganisms (GCM) 10K type strain sequencing project: providing services to taxonomists for standard genome sequencing and annotation.</title>
        <authorList>
            <consortium name="The Broad Institute Genomics Platform"/>
            <consortium name="The Broad Institute Genome Sequencing Center for Infectious Disease"/>
            <person name="Wu L."/>
            <person name="Ma J."/>
        </authorList>
    </citation>
    <scope>NUCLEOTIDE SEQUENCE [LARGE SCALE GENOMIC DNA]</scope>
    <source>
        <strain evidence="2">CGMCC 4.5798</strain>
    </source>
</reference>
<gene>
    <name evidence="1" type="ORF">ACFPO9_17135</name>
</gene>
<dbReference type="Proteomes" id="UP001596086">
    <property type="component" value="Unassembled WGS sequence"/>
</dbReference>
<keyword evidence="2" id="KW-1185">Reference proteome</keyword>
<dbReference type="EMBL" id="JBHSMZ010000014">
    <property type="protein sequence ID" value="MFC5550242.1"/>
    <property type="molecule type" value="Genomic_DNA"/>
</dbReference>
<sequence>MLPTLLKCPRVGHKTFENSLPSITVGDANTPNQISKVIRPHSCVLDEMQMQYQPGELQKADLVAAATMFTHRRWVLLTFDQHKHLFQHSACCVFQFQTTTASGENFVFGIFITDGDRNLIDYCVDTALAHKRRPVLHRLMRAVCTATSVSRRLDH</sequence>
<organism evidence="1 2">
    <name type="scientific">Massilia aerilata</name>
    <dbReference type="NCBI Taxonomy" id="453817"/>
    <lineage>
        <taxon>Bacteria</taxon>
        <taxon>Pseudomonadati</taxon>
        <taxon>Pseudomonadota</taxon>
        <taxon>Betaproteobacteria</taxon>
        <taxon>Burkholderiales</taxon>
        <taxon>Oxalobacteraceae</taxon>
        <taxon>Telluria group</taxon>
        <taxon>Massilia</taxon>
    </lineage>
</organism>
<evidence type="ECO:0000313" key="2">
    <source>
        <dbReference type="Proteomes" id="UP001596086"/>
    </source>
</evidence>
<accession>A0ABW0S0A5</accession>
<comment type="caution">
    <text evidence="1">The sequence shown here is derived from an EMBL/GenBank/DDBJ whole genome shotgun (WGS) entry which is preliminary data.</text>
</comment>